<evidence type="ECO:0000313" key="4">
    <source>
        <dbReference type="EMBL" id="CAB1129197.1"/>
    </source>
</evidence>
<dbReference type="Pfam" id="PF01613">
    <property type="entry name" value="Flavin_Reduct"/>
    <property type="match status" value="1"/>
</dbReference>
<protein>
    <submittedName>
        <fullName evidence="4">Diguanylate cyclase</fullName>
    </submittedName>
</protein>
<name>A0A6F8ZH37_9FIRM</name>
<dbReference type="GO" id="GO:0010181">
    <property type="term" value="F:FMN binding"/>
    <property type="evidence" value="ECO:0007669"/>
    <property type="project" value="InterPro"/>
</dbReference>
<dbReference type="GO" id="GO:0042602">
    <property type="term" value="F:riboflavin reductase (NADPH) activity"/>
    <property type="evidence" value="ECO:0007669"/>
    <property type="project" value="TreeGrafter"/>
</dbReference>
<keyword evidence="2" id="KW-0560">Oxidoreductase</keyword>
<keyword evidence="5" id="KW-1185">Reference proteome</keyword>
<accession>A0A6F8ZH37</accession>
<evidence type="ECO:0000259" key="3">
    <source>
        <dbReference type="SMART" id="SM00903"/>
    </source>
</evidence>
<evidence type="ECO:0000256" key="1">
    <source>
        <dbReference type="ARBA" id="ARBA00008898"/>
    </source>
</evidence>
<dbReference type="PANTHER" id="PTHR30466:SF11">
    <property type="entry name" value="FLAVIN-DEPENDENT MONOOXYGENASE, REDUCTASE SUBUNIT HSAB"/>
    <property type="match status" value="1"/>
</dbReference>
<dbReference type="InterPro" id="IPR050268">
    <property type="entry name" value="NADH-dep_flavin_reductase"/>
</dbReference>
<evidence type="ECO:0000313" key="5">
    <source>
        <dbReference type="Proteomes" id="UP000503399"/>
    </source>
</evidence>
<dbReference type="SUPFAM" id="SSF50475">
    <property type="entry name" value="FMN-binding split barrel"/>
    <property type="match status" value="1"/>
</dbReference>
<organism evidence="4 5">
    <name type="scientific">Candidatus Hydrogenisulfobacillus filiaventi</name>
    <dbReference type="NCBI Taxonomy" id="2707344"/>
    <lineage>
        <taxon>Bacteria</taxon>
        <taxon>Bacillati</taxon>
        <taxon>Bacillota</taxon>
        <taxon>Clostridia</taxon>
        <taxon>Eubacteriales</taxon>
        <taxon>Clostridiales Family XVII. Incertae Sedis</taxon>
        <taxon>Candidatus Hydrogenisulfobacillus</taxon>
    </lineage>
</organism>
<proteinExistence type="inferred from homology"/>
<reference evidence="4 5" key="1">
    <citation type="submission" date="2020-02" db="EMBL/GenBank/DDBJ databases">
        <authorList>
            <person name="Hogendoorn C."/>
        </authorList>
    </citation>
    <scope>NUCLEOTIDE SEQUENCE [LARGE SCALE GENOMIC DNA]</scope>
    <source>
        <strain evidence="4">R501</strain>
    </source>
</reference>
<evidence type="ECO:0000256" key="2">
    <source>
        <dbReference type="ARBA" id="ARBA00023002"/>
    </source>
</evidence>
<dbReference type="Proteomes" id="UP000503399">
    <property type="component" value="Chromosome"/>
</dbReference>
<gene>
    <name evidence="4" type="ORF">R50_1696</name>
</gene>
<dbReference type="EMBL" id="LR778114">
    <property type="protein sequence ID" value="CAB1129197.1"/>
    <property type="molecule type" value="Genomic_DNA"/>
</dbReference>
<feature type="domain" description="Flavin reductase like" evidence="3">
    <location>
        <begin position="10"/>
        <end position="157"/>
    </location>
</feature>
<dbReference type="InterPro" id="IPR002563">
    <property type="entry name" value="Flavin_Rdtase-like_dom"/>
</dbReference>
<dbReference type="AlphaFoldDB" id="A0A6F8ZH37"/>
<dbReference type="KEGG" id="hfv:R50_1696"/>
<sequence length="159" mass="17178">MDEAAKKTMLRGITYGLYVVGVRKGEELNAFTANWLTQASFQPPLVVLAAKAGTLSQEYIDAEGVFAVSVLAAGQKDLAAQFFKPAHRVGNKLGSAEFRLAPETGCPVLTDTLGYFECRVRRTLAEGDHTVYLAEVVGAEVFRSGDPLAMRETGWNYGG</sequence>
<dbReference type="SMART" id="SM00903">
    <property type="entry name" value="Flavin_Reduct"/>
    <property type="match status" value="1"/>
</dbReference>
<comment type="similarity">
    <text evidence="1">Belongs to the non-flavoprotein flavin reductase family.</text>
</comment>
<dbReference type="InterPro" id="IPR012349">
    <property type="entry name" value="Split_barrel_FMN-bd"/>
</dbReference>
<dbReference type="Gene3D" id="2.30.110.10">
    <property type="entry name" value="Electron Transport, Fmn-binding Protein, Chain A"/>
    <property type="match status" value="1"/>
</dbReference>
<dbReference type="PANTHER" id="PTHR30466">
    <property type="entry name" value="FLAVIN REDUCTASE"/>
    <property type="match status" value="1"/>
</dbReference>